<dbReference type="AlphaFoldDB" id="A0A0M9VGV6"/>
<protein>
    <submittedName>
        <fullName evidence="1">Uncharacterized protein</fullName>
    </submittedName>
</protein>
<accession>A0A0M9VGV6</accession>
<gene>
    <name evidence="1" type="ORF">AM493_01660</name>
</gene>
<dbReference type="EMBL" id="LIYD01000005">
    <property type="protein sequence ID" value="KOS04890.1"/>
    <property type="molecule type" value="Genomic_DNA"/>
</dbReference>
<reference evidence="1 2" key="1">
    <citation type="submission" date="2015-08" db="EMBL/GenBank/DDBJ databases">
        <title>Whole genome sequence of Flavobacterium akiainvivens IK-1T, from decaying Wikstroemia oahuensis, an endemic Hawaiian shrub.</title>
        <authorList>
            <person name="Wan X."/>
            <person name="Hou S."/>
            <person name="Saito J."/>
            <person name="Donachie S."/>
        </authorList>
    </citation>
    <scope>NUCLEOTIDE SEQUENCE [LARGE SCALE GENOMIC DNA]</scope>
    <source>
        <strain evidence="1 2">IK-1</strain>
    </source>
</reference>
<dbReference type="OrthoDB" id="1365761at2"/>
<evidence type="ECO:0000313" key="1">
    <source>
        <dbReference type="EMBL" id="KOS04890.1"/>
    </source>
</evidence>
<sequence length="105" mass="12337">MKLKPVLLYLTGIALLIFGNRDLWDELQEERAEKQRQQDLAQLQKDVLKQQFDSQKLQYDSLTKKWKNPEFYFQVVNVGKVNFKALKKGKTKVETDTDEDATDSQ</sequence>
<comment type="caution">
    <text evidence="1">The sequence shown here is derived from an EMBL/GenBank/DDBJ whole genome shotgun (WGS) entry which is preliminary data.</text>
</comment>
<dbReference type="RefSeq" id="WP_054405938.1">
    <property type="nucleotide sequence ID" value="NZ_FOYA01000004.1"/>
</dbReference>
<evidence type="ECO:0000313" key="2">
    <source>
        <dbReference type="Proteomes" id="UP000037755"/>
    </source>
</evidence>
<organism evidence="1 2">
    <name type="scientific">Flavobacterium akiainvivens</name>
    <dbReference type="NCBI Taxonomy" id="1202724"/>
    <lineage>
        <taxon>Bacteria</taxon>
        <taxon>Pseudomonadati</taxon>
        <taxon>Bacteroidota</taxon>
        <taxon>Flavobacteriia</taxon>
        <taxon>Flavobacteriales</taxon>
        <taxon>Flavobacteriaceae</taxon>
        <taxon>Flavobacterium</taxon>
    </lineage>
</organism>
<proteinExistence type="predicted"/>
<name>A0A0M9VGV6_9FLAO</name>
<dbReference type="STRING" id="1202724.AM493_01660"/>
<keyword evidence="2" id="KW-1185">Reference proteome</keyword>
<dbReference type="PATRIC" id="fig|1202724.3.peg.337"/>
<dbReference type="Proteomes" id="UP000037755">
    <property type="component" value="Unassembled WGS sequence"/>
</dbReference>